<organism evidence="18 19">
    <name type="scientific">Blyttiomyces helicus</name>
    <dbReference type="NCBI Taxonomy" id="388810"/>
    <lineage>
        <taxon>Eukaryota</taxon>
        <taxon>Fungi</taxon>
        <taxon>Fungi incertae sedis</taxon>
        <taxon>Chytridiomycota</taxon>
        <taxon>Chytridiomycota incertae sedis</taxon>
        <taxon>Chytridiomycetes</taxon>
        <taxon>Chytridiomycetes incertae sedis</taxon>
        <taxon>Blyttiomyces</taxon>
    </lineage>
</organism>
<evidence type="ECO:0000256" key="6">
    <source>
        <dbReference type="ARBA" id="ARBA00022679"/>
    </source>
</evidence>
<dbReference type="GO" id="GO:0005783">
    <property type="term" value="C:endoplasmic reticulum"/>
    <property type="evidence" value="ECO:0007669"/>
    <property type="project" value="TreeGrafter"/>
</dbReference>
<dbReference type="InterPro" id="IPR023404">
    <property type="entry name" value="rSAM_horseshoe"/>
</dbReference>
<feature type="domain" description="Radical SAM core" evidence="17">
    <location>
        <begin position="129"/>
        <end position="355"/>
    </location>
</feature>
<dbReference type="OrthoDB" id="190098at2759"/>
<keyword evidence="5" id="KW-0004">4Fe-4S</keyword>
<dbReference type="InterPro" id="IPR007197">
    <property type="entry name" value="rSAM"/>
</dbReference>
<evidence type="ECO:0000256" key="14">
    <source>
        <dbReference type="SAM" id="MobiDB-lite"/>
    </source>
</evidence>
<evidence type="ECO:0000259" key="15">
    <source>
        <dbReference type="PROSITE" id="PS50926"/>
    </source>
</evidence>
<dbReference type="SMART" id="SM00729">
    <property type="entry name" value="Elp3"/>
    <property type="match status" value="1"/>
</dbReference>
<dbReference type="NCBIfam" id="TIGR01578">
    <property type="entry name" value="MiaB-like-B"/>
    <property type="match status" value="1"/>
</dbReference>
<dbReference type="PANTHER" id="PTHR11918:SF45">
    <property type="entry name" value="THREONYLCARBAMOYLADENOSINE TRNA METHYLTHIOTRANSFERASE"/>
    <property type="match status" value="1"/>
</dbReference>
<keyword evidence="9" id="KW-0479">Metal-binding</keyword>
<proteinExistence type="inferred from homology"/>
<keyword evidence="8" id="KW-0819">tRNA processing</keyword>
<protein>
    <recommendedName>
        <fullName evidence="4">Threonylcarbamoyladenosine tRNA methylthiotransferase</fullName>
        <ecNumber evidence="3">2.8.4.5</ecNumber>
    </recommendedName>
    <alternativeName>
        <fullName evidence="12">tRNA-t(6)A37 methylthiotransferase</fullName>
    </alternativeName>
</protein>
<comment type="catalytic activity">
    <reaction evidence="13">
        <text>N(6)-L-threonylcarbamoyladenosine(37) in tRNA + (sulfur carrier)-SH + AH2 + 2 S-adenosyl-L-methionine = 2-methylsulfanyl-N(6)-L-threonylcarbamoyladenosine(37) in tRNA + (sulfur carrier)-H + 5'-deoxyadenosine + L-methionine + A + S-adenosyl-L-homocysteine + 2 H(+)</text>
        <dbReference type="Rhea" id="RHEA:37075"/>
        <dbReference type="Rhea" id="RHEA-COMP:10163"/>
        <dbReference type="Rhea" id="RHEA-COMP:11092"/>
        <dbReference type="Rhea" id="RHEA-COMP:14737"/>
        <dbReference type="Rhea" id="RHEA-COMP:14739"/>
        <dbReference type="ChEBI" id="CHEBI:13193"/>
        <dbReference type="ChEBI" id="CHEBI:15378"/>
        <dbReference type="ChEBI" id="CHEBI:17319"/>
        <dbReference type="ChEBI" id="CHEBI:17499"/>
        <dbReference type="ChEBI" id="CHEBI:29917"/>
        <dbReference type="ChEBI" id="CHEBI:57844"/>
        <dbReference type="ChEBI" id="CHEBI:57856"/>
        <dbReference type="ChEBI" id="CHEBI:59789"/>
        <dbReference type="ChEBI" id="CHEBI:64428"/>
        <dbReference type="ChEBI" id="CHEBI:74418"/>
        <dbReference type="ChEBI" id="CHEBI:74420"/>
        <dbReference type="EC" id="2.8.4.5"/>
    </reaction>
</comment>
<evidence type="ECO:0000256" key="8">
    <source>
        <dbReference type="ARBA" id="ARBA00022694"/>
    </source>
</evidence>
<dbReference type="Pfam" id="PF04055">
    <property type="entry name" value="Radical_SAM"/>
    <property type="match status" value="1"/>
</dbReference>
<dbReference type="EC" id="2.8.4.5" evidence="3"/>
<dbReference type="SFLD" id="SFLDS00029">
    <property type="entry name" value="Radical_SAM"/>
    <property type="match status" value="1"/>
</dbReference>
<evidence type="ECO:0000259" key="17">
    <source>
        <dbReference type="PROSITE" id="PS51918"/>
    </source>
</evidence>
<comment type="similarity">
    <text evidence="2">Belongs to the methylthiotransferase family. CDKAL1 subfamily.</text>
</comment>
<keyword evidence="10" id="KW-0408">Iron</keyword>
<dbReference type="EMBL" id="KZ999379">
    <property type="protein sequence ID" value="RKO85140.1"/>
    <property type="molecule type" value="Genomic_DNA"/>
</dbReference>
<feature type="domain" description="MTTase N-terminal" evidence="16">
    <location>
        <begin position="1"/>
        <end position="96"/>
    </location>
</feature>
<dbReference type="Pfam" id="PF01938">
    <property type="entry name" value="TRAM"/>
    <property type="match status" value="1"/>
</dbReference>
<dbReference type="GO" id="GO:0051539">
    <property type="term" value="F:4 iron, 4 sulfur cluster binding"/>
    <property type="evidence" value="ECO:0007669"/>
    <property type="project" value="UniProtKB-KW"/>
</dbReference>
<dbReference type="FunFam" id="3.80.30.20:FF:000002">
    <property type="entry name" value="threonylcarbamoyladenosine tRNA methylthiotransferase isoform X2"/>
    <property type="match status" value="1"/>
</dbReference>
<dbReference type="InterPro" id="IPR006466">
    <property type="entry name" value="MiaB-like_arc_euk"/>
</dbReference>
<keyword evidence="6" id="KW-0808">Transferase</keyword>
<dbReference type="InterPro" id="IPR002792">
    <property type="entry name" value="TRAM_dom"/>
</dbReference>
<feature type="domain" description="TRAM" evidence="15">
    <location>
        <begin position="356"/>
        <end position="418"/>
    </location>
</feature>
<dbReference type="GO" id="GO:0035598">
    <property type="term" value="F:tRNA (N(6)-L-threonylcarbamoyladenosine(37)-C(2))-methylthiotransferase activity"/>
    <property type="evidence" value="ECO:0007669"/>
    <property type="project" value="UniProtKB-EC"/>
</dbReference>
<evidence type="ECO:0000256" key="7">
    <source>
        <dbReference type="ARBA" id="ARBA00022691"/>
    </source>
</evidence>
<evidence type="ECO:0000256" key="3">
    <source>
        <dbReference type="ARBA" id="ARBA00013273"/>
    </source>
</evidence>
<accession>A0A4P9W3B8</accession>
<evidence type="ECO:0000313" key="18">
    <source>
        <dbReference type="EMBL" id="RKO85140.1"/>
    </source>
</evidence>
<reference evidence="19" key="1">
    <citation type="journal article" date="2018" name="Nat. Microbiol.">
        <title>Leveraging single-cell genomics to expand the fungal tree of life.</title>
        <authorList>
            <person name="Ahrendt S.R."/>
            <person name="Quandt C.A."/>
            <person name="Ciobanu D."/>
            <person name="Clum A."/>
            <person name="Salamov A."/>
            <person name="Andreopoulos B."/>
            <person name="Cheng J.F."/>
            <person name="Woyke T."/>
            <person name="Pelin A."/>
            <person name="Henrissat B."/>
            <person name="Reynolds N.K."/>
            <person name="Benny G.L."/>
            <person name="Smith M.E."/>
            <person name="James T.Y."/>
            <person name="Grigoriev I.V."/>
        </authorList>
    </citation>
    <scope>NUCLEOTIDE SEQUENCE [LARGE SCALE GENOMIC DNA]</scope>
</reference>
<name>A0A4P9W3B8_9FUNG</name>
<dbReference type="InterPro" id="IPR013848">
    <property type="entry name" value="Methylthiotransferase_N"/>
</dbReference>
<dbReference type="PANTHER" id="PTHR11918">
    <property type="entry name" value="RADICAL SAM PROTEINS"/>
    <property type="match status" value="1"/>
</dbReference>
<evidence type="ECO:0000256" key="11">
    <source>
        <dbReference type="ARBA" id="ARBA00023014"/>
    </source>
</evidence>
<dbReference type="PROSITE" id="PS50926">
    <property type="entry name" value="TRAM"/>
    <property type="match status" value="1"/>
</dbReference>
<gene>
    <name evidence="18" type="ORF">BDK51DRAFT_34956</name>
</gene>
<evidence type="ECO:0000256" key="2">
    <source>
        <dbReference type="ARBA" id="ARBA00008616"/>
    </source>
</evidence>
<evidence type="ECO:0000256" key="4">
    <source>
        <dbReference type="ARBA" id="ARBA00018810"/>
    </source>
</evidence>
<evidence type="ECO:0000256" key="13">
    <source>
        <dbReference type="ARBA" id="ARBA00051661"/>
    </source>
</evidence>
<dbReference type="Gene3D" id="3.80.30.20">
    <property type="entry name" value="tm_1862 like domain"/>
    <property type="match status" value="1"/>
</dbReference>
<keyword evidence="19" id="KW-1185">Reference proteome</keyword>
<dbReference type="CDD" id="cd01335">
    <property type="entry name" value="Radical_SAM"/>
    <property type="match status" value="1"/>
</dbReference>
<keyword evidence="7" id="KW-0949">S-adenosyl-L-methionine</keyword>
<feature type="region of interest" description="Disordered" evidence="14">
    <location>
        <begin position="470"/>
        <end position="491"/>
    </location>
</feature>
<evidence type="ECO:0000256" key="5">
    <source>
        <dbReference type="ARBA" id="ARBA00022485"/>
    </source>
</evidence>
<evidence type="ECO:0000256" key="12">
    <source>
        <dbReference type="ARBA" id="ARBA00031213"/>
    </source>
</evidence>
<dbReference type="SFLD" id="SFLDG01082">
    <property type="entry name" value="B12-binding_domain_containing"/>
    <property type="match status" value="1"/>
</dbReference>
<evidence type="ECO:0000259" key="16">
    <source>
        <dbReference type="PROSITE" id="PS51449"/>
    </source>
</evidence>
<dbReference type="InterPro" id="IPR058240">
    <property type="entry name" value="rSAM_sf"/>
</dbReference>
<sequence length="549" mass="60001">KDEADVGLLNSCTVKGPSEQHFANDIQKGKDAGKKVVVAGEEGLLEVGIRVPFASLDAASLSSTHLVYFLPPYSAPPRPKVQQIDQVVSVVEETLKGNTVRLLREAKDVAEDGKKRKAGGARLDLPKIRRNPFIEIIPINTGCLNQCTYCKAAPPPEEIIARVEAVLDEGVKEIWLTSEDTGAYGHDIGVTIVTLLQGIVAAMDRHPSRDSMLRIGMTNPPYILSLLDGIAEILNHPRVYAFLHVPVQAGSDKVLDDMRRLYTAADFRCVVDTLRENVPGVTIATDVIAGFPTESEEDFEQTMVLLREYRFSVLHISQFYPRPGTPAARLQRLPTEVVKARSRLATRFFESYQTNTDALGSTLRVLVTERGADGKHFVGHDKGYRQVLVPMNERALGRKVDVRIVRVGKHFLEAEFVEGTLDAAAAVDVEVLRRRVPRLVKVRNGTLVDRSGEGVGDGAEMSFGSAEVRGVVSPEGEPEADADEDGEEEGGRWGGAARRVGFAAGLAALGLGLAAAPRLRWSVKAAVWMAVAWVGWETLVIFGPRRRIH</sequence>
<feature type="compositionally biased region" description="Acidic residues" evidence="14">
    <location>
        <begin position="476"/>
        <end position="488"/>
    </location>
</feature>
<dbReference type="GO" id="GO:0046872">
    <property type="term" value="F:metal ion binding"/>
    <property type="evidence" value="ECO:0007669"/>
    <property type="project" value="UniProtKB-KW"/>
</dbReference>
<dbReference type="PROSITE" id="PS51449">
    <property type="entry name" value="MTTASE_N"/>
    <property type="match status" value="1"/>
</dbReference>
<evidence type="ECO:0000256" key="10">
    <source>
        <dbReference type="ARBA" id="ARBA00023004"/>
    </source>
</evidence>
<evidence type="ECO:0000256" key="1">
    <source>
        <dbReference type="ARBA" id="ARBA00002399"/>
    </source>
</evidence>
<dbReference type="InterPro" id="IPR006638">
    <property type="entry name" value="Elp3/MiaA/NifB-like_rSAM"/>
</dbReference>
<evidence type="ECO:0000313" key="19">
    <source>
        <dbReference type="Proteomes" id="UP000269721"/>
    </source>
</evidence>
<feature type="non-terminal residue" evidence="18">
    <location>
        <position position="1"/>
    </location>
</feature>
<dbReference type="SUPFAM" id="SSF102114">
    <property type="entry name" value="Radical SAM enzymes"/>
    <property type="match status" value="1"/>
</dbReference>
<evidence type="ECO:0000256" key="9">
    <source>
        <dbReference type="ARBA" id="ARBA00022723"/>
    </source>
</evidence>
<dbReference type="AlphaFoldDB" id="A0A4P9W3B8"/>
<dbReference type="Proteomes" id="UP000269721">
    <property type="component" value="Unassembled WGS sequence"/>
</dbReference>
<comment type="function">
    <text evidence="1">Catalyzes the methylthiolation of N6-threonylcarbamoyladenosine (t(6)A), leading to the formation of 2-methylthio-N6-threonylcarbamoyladenosine (ms(2)t(6)A) at position 37 in tRNAs that read codons beginning with adenine.</text>
</comment>
<dbReference type="PROSITE" id="PS51918">
    <property type="entry name" value="RADICAL_SAM"/>
    <property type="match status" value="1"/>
</dbReference>
<keyword evidence="11" id="KW-0411">Iron-sulfur</keyword>